<evidence type="ECO:0000313" key="2">
    <source>
        <dbReference type="EMBL" id="GID72694.1"/>
    </source>
</evidence>
<dbReference type="SUPFAM" id="SSF47336">
    <property type="entry name" value="ACP-like"/>
    <property type="match status" value="1"/>
</dbReference>
<gene>
    <name evidence="2" type="ORF">Ade02nite_13350</name>
</gene>
<dbReference type="InterPro" id="IPR009081">
    <property type="entry name" value="PP-bd_ACP"/>
</dbReference>
<protein>
    <recommendedName>
        <fullName evidence="1">Carrier domain-containing protein</fullName>
    </recommendedName>
</protein>
<dbReference type="Pfam" id="PF00550">
    <property type="entry name" value="PP-binding"/>
    <property type="match status" value="1"/>
</dbReference>
<dbReference type="Gene3D" id="1.10.1200.10">
    <property type="entry name" value="ACP-like"/>
    <property type="match status" value="1"/>
</dbReference>
<dbReference type="InterPro" id="IPR036736">
    <property type="entry name" value="ACP-like_sf"/>
</dbReference>
<accession>A0ABQ3XY72</accession>
<proteinExistence type="predicted"/>
<dbReference type="RefSeq" id="WP_203760633.1">
    <property type="nucleotide sequence ID" value="NZ_BAAABO010000006.1"/>
</dbReference>
<dbReference type="EMBL" id="BOMI01000021">
    <property type="protein sequence ID" value="GID72694.1"/>
    <property type="molecule type" value="Genomic_DNA"/>
</dbReference>
<dbReference type="PROSITE" id="PS50075">
    <property type="entry name" value="CARRIER"/>
    <property type="match status" value="1"/>
</dbReference>
<keyword evidence="3" id="KW-1185">Reference proteome</keyword>
<evidence type="ECO:0000313" key="3">
    <source>
        <dbReference type="Proteomes" id="UP000609879"/>
    </source>
</evidence>
<dbReference type="Proteomes" id="UP000609879">
    <property type="component" value="Unassembled WGS sequence"/>
</dbReference>
<name>A0ABQ3XY72_9ACTN</name>
<evidence type="ECO:0000259" key="1">
    <source>
        <dbReference type="PROSITE" id="PS50075"/>
    </source>
</evidence>
<comment type="caution">
    <text evidence="2">The sequence shown here is derived from an EMBL/GenBank/DDBJ whole genome shotgun (WGS) entry which is preliminary data.</text>
</comment>
<reference evidence="2 3" key="1">
    <citation type="submission" date="2021-01" db="EMBL/GenBank/DDBJ databases">
        <title>Whole genome shotgun sequence of Actinoplanes deccanensis NBRC 13994.</title>
        <authorList>
            <person name="Komaki H."/>
            <person name="Tamura T."/>
        </authorList>
    </citation>
    <scope>NUCLEOTIDE SEQUENCE [LARGE SCALE GENOMIC DNA]</scope>
    <source>
        <strain evidence="2 3">NBRC 13994</strain>
    </source>
</reference>
<feature type="domain" description="Carrier" evidence="1">
    <location>
        <begin position="5"/>
        <end position="83"/>
    </location>
</feature>
<organism evidence="2 3">
    <name type="scientific">Paractinoplanes deccanensis</name>
    <dbReference type="NCBI Taxonomy" id="113561"/>
    <lineage>
        <taxon>Bacteria</taxon>
        <taxon>Bacillati</taxon>
        <taxon>Actinomycetota</taxon>
        <taxon>Actinomycetes</taxon>
        <taxon>Micromonosporales</taxon>
        <taxon>Micromonosporaceae</taxon>
        <taxon>Paractinoplanes</taxon>
    </lineage>
</organism>
<sequence length="90" mass="9737">MSQATITAQHRRQLRDLVADVLELEPGDLTETSSFVDEHGADSLQAIEILARLERDLGVLIPQEDASEMTTLAGVYAVVARHAGWATAHG</sequence>